<dbReference type="Gene3D" id="3.30.710.10">
    <property type="entry name" value="Potassium Channel Kv1.1, Chain A"/>
    <property type="match status" value="1"/>
</dbReference>
<accession>A0A162TLI8</accession>
<dbReference type="Pfam" id="PF00651">
    <property type="entry name" value="BTB"/>
    <property type="match status" value="1"/>
</dbReference>
<dbReference type="Gene3D" id="1.25.40.420">
    <property type="match status" value="1"/>
</dbReference>
<dbReference type="EMBL" id="KV440991">
    <property type="protein sequence ID" value="OAD69502.1"/>
    <property type="molecule type" value="Genomic_DNA"/>
</dbReference>
<name>A0A162TLI8_PHYB8</name>
<evidence type="ECO:0000313" key="2">
    <source>
        <dbReference type="EMBL" id="OAD69502.1"/>
    </source>
</evidence>
<reference evidence="3" key="1">
    <citation type="submission" date="2015-06" db="EMBL/GenBank/DDBJ databases">
        <title>Expansion of signal transduction pathways in fungi by whole-genome duplication.</title>
        <authorList>
            <consortium name="DOE Joint Genome Institute"/>
            <person name="Corrochano L.M."/>
            <person name="Kuo A."/>
            <person name="Marcet-Houben M."/>
            <person name="Polaino S."/>
            <person name="Salamov A."/>
            <person name="Villalobos J.M."/>
            <person name="Alvarez M.I."/>
            <person name="Avalos J."/>
            <person name="Benito E.P."/>
            <person name="Benoit I."/>
            <person name="Burger G."/>
            <person name="Camino L.P."/>
            <person name="Canovas D."/>
            <person name="Cerda-Olmedo E."/>
            <person name="Cheng J.-F."/>
            <person name="Dominguez A."/>
            <person name="Elias M."/>
            <person name="Eslava A.P."/>
            <person name="Glaser F."/>
            <person name="Grimwood J."/>
            <person name="Gutierrez G."/>
            <person name="Heitman J."/>
            <person name="Henrissat B."/>
            <person name="Iturriaga E.A."/>
            <person name="Lang B.F."/>
            <person name="Lavin J.L."/>
            <person name="Lee S."/>
            <person name="Li W."/>
            <person name="Lindquist E."/>
            <person name="Lopez-Garcia S."/>
            <person name="Luque E.M."/>
            <person name="Marcos A.T."/>
            <person name="Martin J."/>
            <person name="McCluskey K."/>
            <person name="Medina H.R."/>
            <person name="Miralles-Duran A."/>
            <person name="Miyazaki A."/>
            <person name="Munoz-Torres E."/>
            <person name="Oguiza J.A."/>
            <person name="Ohm R."/>
            <person name="Olmedo M."/>
            <person name="Orejas M."/>
            <person name="Ortiz-Castellanos L."/>
            <person name="Pisabarro A.G."/>
            <person name="Rodriguez-Romero J."/>
            <person name="Ruiz-Herrera J."/>
            <person name="Ruiz-Vazquez R."/>
            <person name="Sanz C."/>
            <person name="Schackwitz W."/>
            <person name="Schmutz J."/>
            <person name="Shahriari M."/>
            <person name="Shelest E."/>
            <person name="Silva-Franco F."/>
            <person name="Soanes D."/>
            <person name="Syed K."/>
            <person name="Tagua V.G."/>
            <person name="Talbot N.J."/>
            <person name="Thon M."/>
            <person name="De vries R.P."/>
            <person name="Wiebenga A."/>
            <person name="Yadav J.S."/>
            <person name="Braun E.L."/>
            <person name="Baker S."/>
            <person name="Garre V."/>
            <person name="Horwitz B."/>
            <person name="Torres-Martinez S."/>
            <person name="Idnurm A."/>
            <person name="Herrera-Estrella A."/>
            <person name="Gabaldon T."/>
            <person name="Grigoriev I.V."/>
        </authorList>
    </citation>
    <scope>NUCLEOTIDE SEQUENCE [LARGE SCALE GENOMIC DNA]</scope>
    <source>
        <strain evidence="3">NRRL 1555(-)</strain>
    </source>
</reference>
<dbReference type="SUPFAM" id="SSF54695">
    <property type="entry name" value="POZ domain"/>
    <property type="match status" value="1"/>
</dbReference>
<dbReference type="VEuPathDB" id="FungiDB:PHYBLDRAFT_149292"/>
<dbReference type="SMART" id="SM00225">
    <property type="entry name" value="BTB"/>
    <property type="match status" value="1"/>
</dbReference>
<dbReference type="Pfam" id="PF07707">
    <property type="entry name" value="BACK"/>
    <property type="match status" value="1"/>
</dbReference>
<keyword evidence="3" id="KW-1185">Reference proteome</keyword>
<dbReference type="InParanoid" id="A0A162TLI8"/>
<dbReference type="InterPro" id="IPR051481">
    <property type="entry name" value="BTB-POZ/Galectin-3-binding"/>
</dbReference>
<dbReference type="InterPro" id="IPR011333">
    <property type="entry name" value="SKP1/BTB/POZ_sf"/>
</dbReference>
<dbReference type="SMART" id="SM00875">
    <property type="entry name" value="BACK"/>
    <property type="match status" value="1"/>
</dbReference>
<dbReference type="GeneID" id="28993154"/>
<dbReference type="InterPro" id="IPR000210">
    <property type="entry name" value="BTB/POZ_dom"/>
</dbReference>
<dbReference type="STRING" id="763407.A0A162TLI8"/>
<dbReference type="Proteomes" id="UP000077315">
    <property type="component" value="Unassembled WGS sequence"/>
</dbReference>
<feature type="domain" description="BTB" evidence="1">
    <location>
        <begin position="113"/>
        <end position="194"/>
    </location>
</feature>
<organism evidence="2 3">
    <name type="scientific">Phycomyces blakesleeanus (strain ATCC 8743b / DSM 1359 / FGSC 10004 / NBRC 33097 / NRRL 1555)</name>
    <dbReference type="NCBI Taxonomy" id="763407"/>
    <lineage>
        <taxon>Eukaryota</taxon>
        <taxon>Fungi</taxon>
        <taxon>Fungi incertae sedis</taxon>
        <taxon>Mucoromycota</taxon>
        <taxon>Mucoromycotina</taxon>
        <taxon>Mucoromycetes</taxon>
        <taxon>Mucorales</taxon>
        <taxon>Phycomycetaceae</taxon>
        <taxon>Phycomyces</taxon>
    </lineage>
</organism>
<gene>
    <name evidence="2" type="ORF">PHYBLDRAFT_149292</name>
</gene>
<evidence type="ECO:0000259" key="1">
    <source>
        <dbReference type="PROSITE" id="PS50097"/>
    </source>
</evidence>
<dbReference type="PANTHER" id="PTHR24410">
    <property type="entry name" value="HL07962P-RELATED"/>
    <property type="match status" value="1"/>
</dbReference>
<protein>
    <recommendedName>
        <fullName evidence="1">BTB domain-containing protein</fullName>
    </recommendedName>
</protein>
<dbReference type="PANTHER" id="PTHR24410:SF23">
    <property type="entry name" value="BTB DOMAIN-CONTAINING PROTEIN-RELATED"/>
    <property type="match status" value="1"/>
</dbReference>
<dbReference type="RefSeq" id="XP_018287542.1">
    <property type="nucleotide sequence ID" value="XM_018432248.1"/>
</dbReference>
<sequence>MPSFSGLCVDLLGIERNIIICFQFCQSFFGAPFGFYKFFDLSTVDQYINDDSLCISIDIKILSISSYYRPPGFVIPKHLTDSNGFYNSNKEPTACASEVEVALDRYMSFMEFHDVIIKVTENERLGNEDNKDNCFRIFYGHRLTLSAASDFFSALFTSDFGDGTKKEVTIFSVDPYVFGRLLYYIYVDMIEFKCVDDAKELFLAADYLQLPKVVSKAQLYLQMKVSPLNIWSSWKWAVACGCDKMDEYYKECFCLNAVLLLSQPEWLLADFSIVSRVLSIDNLSESVDEKIFYQSLINWRKHQLEEEEAGRRNKDNDGDQQFGLLLKKVRFPMIKPISFFNVVEEEPLVIKAAGIHELVYQKVKSLFDVKPDP</sequence>
<dbReference type="OrthoDB" id="45365at2759"/>
<dbReference type="AlphaFoldDB" id="A0A162TLI8"/>
<dbReference type="PROSITE" id="PS50097">
    <property type="entry name" value="BTB"/>
    <property type="match status" value="1"/>
</dbReference>
<evidence type="ECO:0000313" key="3">
    <source>
        <dbReference type="Proteomes" id="UP000077315"/>
    </source>
</evidence>
<proteinExistence type="predicted"/>
<dbReference type="InterPro" id="IPR011705">
    <property type="entry name" value="BACK"/>
</dbReference>